<feature type="domain" description="Mos1 transposase HTH" evidence="1">
    <location>
        <begin position="5"/>
        <end position="48"/>
    </location>
</feature>
<sequence length="83" mass="9629">MQLPKQHFRHALLLFFNQNKTAADGYRILVKTYGDSAPSIKTCEYWFRHKKRVFCLGLLVGMKSGSILIIRNAENHGWIQANH</sequence>
<dbReference type="Pfam" id="PF17906">
    <property type="entry name" value="HTH_48"/>
    <property type="match status" value="1"/>
</dbReference>
<dbReference type="Gene3D" id="1.10.10.1450">
    <property type="match status" value="1"/>
</dbReference>
<dbReference type="Proteomes" id="UP000053097">
    <property type="component" value="Unassembled WGS sequence"/>
</dbReference>
<name>A0A026WH61_OOCBI</name>
<gene>
    <name evidence="2" type="ORF">X777_04766</name>
</gene>
<proteinExistence type="predicted"/>
<evidence type="ECO:0000313" key="3">
    <source>
        <dbReference type="Proteomes" id="UP000053097"/>
    </source>
</evidence>
<dbReference type="InterPro" id="IPR041426">
    <property type="entry name" value="Mos1_HTH"/>
</dbReference>
<dbReference type="EMBL" id="KK107208">
    <property type="protein sequence ID" value="EZA55370.1"/>
    <property type="molecule type" value="Genomic_DNA"/>
</dbReference>
<evidence type="ECO:0000313" key="2">
    <source>
        <dbReference type="EMBL" id="EZA55370.1"/>
    </source>
</evidence>
<accession>A0A026WH61</accession>
<keyword evidence="3" id="KW-1185">Reference proteome</keyword>
<evidence type="ECO:0000259" key="1">
    <source>
        <dbReference type="Pfam" id="PF17906"/>
    </source>
</evidence>
<organism evidence="2 3">
    <name type="scientific">Ooceraea biroi</name>
    <name type="common">Clonal raider ant</name>
    <name type="synonym">Cerapachys biroi</name>
    <dbReference type="NCBI Taxonomy" id="2015173"/>
    <lineage>
        <taxon>Eukaryota</taxon>
        <taxon>Metazoa</taxon>
        <taxon>Ecdysozoa</taxon>
        <taxon>Arthropoda</taxon>
        <taxon>Hexapoda</taxon>
        <taxon>Insecta</taxon>
        <taxon>Pterygota</taxon>
        <taxon>Neoptera</taxon>
        <taxon>Endopterygota</taxon>
        <taxon>Hymenoptera</taxon>
        <taxon>Apocrita</taxon>
        <taxon>Aculeata</taxon>
        <taxon>Formicoidea</taxon>
        <taxon>Formicidae</taxon>
        <taxon>Dorylinae</taxon>
        <taxon>Ooceraea</taxon>
    </lineage>
</organism>
<dbReference type="AlphaFoldDB" id="A0A026WH61"/>
<reference evidence="2 3" key="1">
    <citation type="journal article" date="2014" name="Curr. Biol.">
        <title>The genome of the clonal raider ant Cerapachys biroi.</title>
        <authorList>
            <person name="Oxley P.R."/>
            <person name="Ji L."/>
            <person name="Fetter-Pruneda I."/>
            <person name="McKenzie S.K."/>
            <person name="Li C."/>
            <person name="Hu H."/>
            <person name="Zhang G."/>
            <person name="Kronauer D.J."/>
        </authorList>
    </citation>
    <scope>NUCLEOTIDE SEQUENCE [LARGE SCALE GENOMIC DNA]</scope>
</reference>
<protein>
    <recommendedName>
        <fullName evidence="1">Mos1 transposase HTH domain-containing protein</fullName>
    </recommendedName>
</protein>